<dbReference type="KEGG" id="nneo:PQG83_07505"/>
<dbReference type="InterPro" id="IPR011992">
    <property type="entry name" value="EF-hand-dom_pair"/>
</dbReference>
<dbReference type="PROSITE" id="PS00018">
    <property type="entry name" value="EF_HAND_1"/>
    <property type="match status" value="1"/>
</dbReference>
<sequence length="112" mass="12473">MGAEEEELTKKIRLLVKEKFDGDFRKGFDHYDSIDGQDLKIGSSALEQLLTDAKIGNFLTRTLWVEGVLKALDKDRDGAISWNEFASILENGPQSKEETAKEPGEDSSPANK</sequence>
<name>A0AA96GKG4_9BACT</name>
<feature type="compositionally biased region" description="Basic and acidic residues" evidence="1">
    <location>
        <begin position="95"/>
        <end position="104"/>
    </location>
</feature>
<dbReference type="SUPFAM" id="SSF47473">
    <property type="entry name" value="EF-hand"/>
    <property type="match status" value="1"/>
</dbReference>
<dbReference type="Gene3D" id="1.10.238.10">
    <property type="entry name" value="EF-hand"/>
    <property type="match status" value="1"/>
</dbReference>
<proteinExistence type="predicted"/>
<dbReference type="GO" id="GO:0005509">
    <property type="term" value="F:calcium ion binding"/>
    <property type="evidence" value="ECO:0007669"/>
    <property type="project" value="InterPro"/>
</dbReference>
<reference evidence="3 4" key="1">
    <citation type="submission" date="2023-01" db="EMBL/GenBank/DDBJ databases">
        <title>Cultivation and genomic characterization of new, ubiquitous marine nitrite-oxidizing bacteria from the Nitrospirales.</title>
        <authorList>
            <person name="Mueller A.J."/>
            <person name="Daebeler A."/>
            <person name="Herbold C.W."/>
            <person name="Kirkegaard R.H."/>
            <person name="Daims H."/>
        </authorList>
    </citation>
    <scope>NUCLEOTIDE SEQUENCE [LARGE SCALE GENOMIC DNA]</scope>
    <source>
        <strain evidence="3 4">DK</strain>
    </source>
</reference>
<evidence type="ECO:0000313" key="3">
    <source>
        <dbReference type="EMBL" id="WNM63591.1"/>
    </source>
</evidence>
<dbReference type="EMBL" id="CP116968">
    <property type="protein sequence ID" value="WNM63591.1"/>
    <property type="molecule type" value="Genomic_DNA"/>
</dbReference>
<dbReference type="RefSeq" id="WP_312748280.1">
    <property type="nucleotide sequence ID" value="NZ_CP116968.1"/>
</dbReference>
<feature type="region of interest" description="Disordered" evidence="1">
    <location>
        <begin position="90"/>
        <end position="112"/>
    </location>
</feature>
<gene>
    <name evidence="3" type="ORF">PQG83_07505</name>
</gene>
<protein>
    <submittedName>
        <fullName evidence="3">EF-hand domain-containing protein</fullName>
    </submittedName>
</protein>
<dbReference type="InterPro" id="IPR018247">
    <property type="entry name" value="EF_Hand_1_Ca_BS"/>
</dbReference>
<keyword evidence="4" id="KW-1185">Reference proteome</keyword>
<dbReference type="Proteomes" id="UP001302494">
    <property type="component" value="Chromosome"/>
</dbReference>
<dbReference type="PROSITE" id="PS50222">
    <property type="entry name" value="EF_HAND_2"/>
    <property type="match status" value="1"/>
</dbReference>
<organism evidence="3 4">
    <name type="scientific">Candidatus Nitrospira neomarina</name>
    <dbReference type="NCBI Taxonomy" id="3020899"/>
    <lineage>
        <taxon>Bacteria</taxon>
        <taxon>Pseudomonadati</taxon>
        <taxon>Nitrospirota</taxon>
        <taxon>Nitrospiria</taxon>
        <taxon>Nitrospirales</taxon>
        <taxon>Nitrospiraceae</taxon>
        <taxon>Nitrospira</taxon>
    </lineage>
</organism>
<evidence type="ECO:0000313" key="4">
    <source>
        <dbReference type="Proteomes" id="UP001302494"/>
    </source>
</evidence>
<feature type="domain" description="EF-hand" evidence="2">
    <location>
        <begin position="60"/>
        <end position="95"/>
    </location>
</feature>
<dbReference type="InterPro" id="IPR002048">
    <property type="entry name" value="EF_hand_dom"/>
</dbReference>
<evidence type="ECO:0000256" key="1">
    <source>
        <dbReference type="SAM" id="MobiDB-lite"/>
    </source>
</evidence>
<dbReference type="AlphaFoldDB" id="A0AA96GKG4"/>
<accession>A0AA96GKG4</accession>
<evidence type="ECO:0000259" key="2">
    <source>
        <dbReference type="PROSITE" id="PS50222"/>
    </source>
</evidence>